<feature type="compositionally biased region" description="Basic residues" evidence="7">
    <location>
        <begin position="189"/>
        <end position="214"/>
    </location>
</feature>
<comment type="subcellular location">
    <subcellularLocation>
        <location evidence="1">Membrane</location>
    </subcellularLocation>
</comment>
<comment type="caution">
    <text evidence="6">Lacks conserved residue(s) required for the propagation of feature annotation.</text>
</comment>
<dbReference type="CDD" id="cd02675">
    <property type="entry name" value="Ephrin_ectodomain"/>
    <property type="match status" value="1"/>
</dbReference>
<dbReference type="PANTHER" id="PTHR11304:SF29">
    <property type="entry name" value="EPHRIN"/>
    <property type="match status" value="1"/>
</dbReference>
<feature type="chain" id="PRO_5036872845" evidence="8">
    <location>
        <begin position="33"/>
        <end position="302"/>
    </location>
</feature>
<keyword evidence="10" id="KW-1185">Reference proteome</keyword>
<keyword evidence="2 8" id="KW-0732">Signal</keyword>
<evidence type="ECO:0000313" key="10">
    <source>
        <dbReference type="Proteomes" id="UP000887572"/>
    </source>
</evidence>
<dbReference type="PANTHER" id="PTHR11304">
    <property type="entry name" value="EPHRIN"/>
    <property type="match status" value="1"/>
</dbReference>
<dbReference type="GO" id="GO:0046875">
    <property type="term" value="F:ephrin receptor binding"/>
    <property type="evidence" value="ECO:0007669"/>
    <property type="project" value="TreeGrafter"/>
</dbReference>
<evidence type="ECO:0000256" key="1">
    <source>
        <dbReference type="ARBA" id="ARBA00004370"/>
    </source>
</evidence>
<evidence type="ECO:0000256" key="8">
    <source>
        <dbReference type="SAM" id="SignalP"/>
    </source>
</evidence>
<accession>A0A914I9U1</accession>
<feature type="domain" description="Ephrin RBD" evidence="9">
    <location>
        <begin position="33"/>
        <end position="172"/>
    </location>
</feature>
<keyword evidence="4" id="KW-1015">Disulfide bond</keyword>
<dbReference type="InterPro" id="IPR001799">
    <property type="entry name" value="Ephrin_RBD"/>
</dbReference>
<dbReference type="Gene3D" id="2.60.40.420">
    <property type="entry name" value="Cupredoxins - blue copper proteins"/>
    <property type="match status" value="1"/>
</dbReference>
<evidence type="ECO:0000256" key="6">
    <source>
        <dbReference type="PROSITE-ProRule" id="PRU00884"/>
    </source>
</evidence>
<dbReference type="Proteomes" id="UP000887572">
    <property type="component" value="Unplaced"/>
</dbReference>
<dbReference type="InterPro" id="IPR031328">
    <property type="entry name" value="Ephrin"/>
</dbReference>
<feature type="region of interest" description="Disordered" evidence="7">
    <location>
        <begin position="182"/>
        <end position="266"/>
    </location>
</feature>
<keyword evidence="3" id="KW-0472">Membrane</keyword>
<evidence type="ECO:0000256" key="7">
    <source>
        <dbReference type="SAM" id="MobiDB-lite"/>
    </source>
</evidence>
<evidence type="ECO:0000256" key="5">
    <source>
        <dbReference type="ARBA" id="ARBA00023180"/>
    </source>
</evidence>
<dbReference type="Pfam" id="PF00812">
    <property type="entry name" value="Ephrin"/>
    <property type="match status" value="1"/>
</dbReference>
<proteinExistence type="inferred from homology"/>
<dbReference type="SUPFAM" id="SSF49503">
    <property type="entry name" value="Cupredoxins"/>
    <property type="match status" value="1"/>
</dbReference>
<dbReference type="GO" id="GO:0007411">
    <property type="term" value="P:axon guidance"/>
    <property type="evidence" value="ECO:0007669"/>
    <property type="project" value="TreeGrafter"/>
</dbReference>
<evidence type="ECO:0000313" key="11">
    <source>
        <dbReference type="WBParaSite" id="Gr19_v10_g8018.t1"/>
    </source>
</evidence>
<comment type="similarity">
    <text evidence="6">Belongs to the ephrin family.</text>
</comment>
<evidence type="ECO:0000256" key="2">
    <source>
        <dbReference type="ARBA" id="ARBA00022729"/>
    </source>
</evidence>
<dbReference type="WBParaSite" id="Gr19_v10_g8018.t1">
    <property type="protein sequence ID" value="Gr19_v10_g8018.t1"/>
    <property type="gene ID" value="Gr19_v10_g8018"/>
</dbReference>
<evidence type="ECO:0000259" key="9">
    <source>
        <dbReference type="PROSITE" id="PS51551"/>
    </source>
</evidence>
<dbReference type="GO" id="GO:0048013">
    <property type="term" value="P:ephrin receptor signaling pathway"/>
    <property type="evidence" value="ECO:0007669"/>
    <property type="project" value="TreeGrafter"/>
</dbReference>
<dbReference type="GO" id="GO:0005886">
    <property type="term" value="C:plasma membrane"/>
    <property type="evidence" value="ECO:0007669"/>
    <property type="project" value="TreeGrafter"/>
</dbReference>
<dbReference type="AlphaFoldDB" id="A0A914I9U1"/>
<dbReference type="PROSITE" id="PS51551">
    <property type="entry name" value="EPHRIN_RBD_2"/>
    <property type="match status" value="1"/>
</dbReference>
<evidence type="ECO:0000256" key="4">
    <source>
        <dbReference type="ARBA" id="ARBA00023157"/>
    </source>
</evidence>
<name>A0A914I9U1_GLORO</name>
<feature type="signal peptide" evidence="8">
    <location>
        <begin position="1"/>
        <end position="32"/>
    </location>
</feature>
<feature type="compositionally biased region" description="Polar residues" evidence="7">
    <location>
        <begin position="215"/>
        <end position="228"/>
    </location>
</feature>
<dbReference type="InterPro" id="IPR008972">
    <property type="entry name" value="Cupredoxin"/>
</dbReference>
<keyword evidence="5" id="KW-0325">Glycoprotein</keyword>
<protein>
    <submittedName>
        <fullName evidence="11">Ephrin RBD domain-containing protein</fullName>
    </submittedName>
</protein>
<sequence length="302" mass="33977">MCATNFLMSFCHRLLQLVVVLCGCCCLSTTFGRKLPDIQWHSNNTIFDISNTEHVKRVHLLDRVTLLCPPPAPDGDPKFYEYSKLFMVSRESYDQCILQSSSTKQLGVCSSPERLSSITLVFRDVSPLPSAFTFRPGQSYFVITTSNGTLAGLNNTEGGLCATRNMRLKFDVLSLTDEADATNDSMSHNMHHEHPHHHHHHHHRHQQQHYHRALHNQSPQGSSQNESQYPPFLYVIHTSETSPHGEDGEEAAAWGQDSYEAGEDTESAYSSATSRTRTLTRKHCVLAVLTALIASWISIKCR</sequence>
<organism evidence="10 11">
    <name type="scientific">Globodera rostochiensis</name>
    <name type="common">Golden nematode worm</name>
    <name type="synonym">Heterodera rostochiensis</name>
    <dbReference type="NCBI Taxonomy" id="31243"/>
    <lineage>
        <taxon>Eukaryota</taxon>
        <taxon>Metazoa</taxon>
        <taxon>Ecdysozoa</taxon>
        <taxon>Nematoda</taxon>
        <taxon>Chromadorea</taxon>
        <taxon>Rhabditida</taxon>
        <taxon>Tylenchina</taxon>
        <taxon>Tylenchomorpha</taxon>
        <taxon>Tylenchoidea</taxon>
        <taxon>Heteroderidae</taxon>
        <taxon>Heteroderinae</taxon>
        <taxon>Globodera</taxon>
    </lineage>
</organism>
<evidence type="ECO:0000256" key="3">
    <source>
        <dbReference type="ARBA" id="ARBA00023136"/>
    </source>
</evidence>
<reference evidence="11" key="1">
    <citation type="submission" date="2022-11" db="UniProtKB">
        <authorList>
            <consortium name="WormBaseParasite"/>
        </authorList>
    </citation>
    <scope>IDENTIFICATION</scope>
</reference>